<evidence type="ECO:0000313" key="1">
    <source>
        <dbReference type="EMBL" id="GAG37478.1"/>
    </source>
</evidence>
<dbReference type="AlphaFoldDB" id="X0XLG7"/>
<gene>
    <name evidence="1" type="ORF">S01H1_61861</name>
</gene>
<proteinExistence type="predicted"/>
<feature type="non-terminal residue" evidence="1">
    <location>
        <position position="108"/>
    </location>
</feature>
<dbReference type="EMBL" id="BARS01040601">
    <property type="protein sequence ID" value="GAG37478.1"/>
    <property type="molecule type" value="Genomic_DNA"/>
</dbReference>
<protein>
    <submittedName>
        <fullName evidence="1">Uncharacterized protein</fullName>
    </submittedName>
</protein>
<name>X0XLG7_9ZZZZ</name>
<accession>X0XLG7</accession>
<organism evidence="1">
    <name type="scientific">marine sediment metagenome</name>
    <dbReference type="NCBI Taxonomy" id="412755"/>
    <lineage>
        <taxon>unclassified sequences</taxon>
        <taxon>metagenomes</taxon>
        <taxon>ecological metagenomes</taxon>
    </lineage>
</organism>
<reference evidence="1" key="1">
    <citation type="journal article" date="2014" name="Front. Microbiol.">
        <title>High frequency of phylogenetically diverse reductive dehalogenase-homologous genes in deep subseafloor sedimentary metagenomes.</title>
        <authorList>
            <person name="Kawai M."/>
            <person name="Futagami T."/>
            <person name="Toyoda A."/>
            <person name="Takaki Y."/>
            <person name="Nishi S."/>
            <person name="Hori S."/>
            <person name="Arai W."/>
            <person name="Tsubouchi T."/>
            <person name="Morono Y."/>
            <person name="Uchiyama I."/>
            <person name="Ito T."/>
            <person name="Fujiyama A."/>
            <person name="Inagaki F."/>
            <person name="Takami H."/>
        </authorList>
    </citation>
    <scope>NUCLEOTIDE SEQUENCE</scope>
    <source>
        <strain evidence="1">Expedition CK06-06</strain>
    </source>
</reference>
<comment type="caution">
    <text evidence="1">The sequence shown here is derived from an EMBL/GenBank/DDBJ whole genome shotgun (WGS) entry which is preliminary data.</text>
</comment>
<sequence length="108" mass="12302">MQIYNTLREKNELKFINEMFDDIICPNNDIGMASGGMHAYLRIVGWADLIIVSEYRGFVGAGVFAEVKKALKLKIPVKCLRRNKLIEVKDVVINDSKDIKIKYGKLVI</sequence>